<evidence type="ECO:0000313" key="3">
    <source>
        <dbReference type="Proteomes" id="UP000199568"/>
    </source>
</evidence>
<keyword evidence="1" id="KW-0732">Signal</keyword>
<keyword evidence="3" id="KW-1185">Reference proteome</keyword>
<accession>A0A1I0G3K8</accession>
<dbReference type="EMBL" id="FOHU01000017">
    <property type="protein sequence ID" value="SET64457.1"/>
    <property type="molecule type" value="Genomic_DNA"/>
</dbReference>
<protein>
    <recommendedName>
        <fullName evidence="4">DUF5640 domain-containing protein</fullName>
    </recommendedName>
</protein>
<dbReference type="AlphaFoldDB" id="A0A1I0G3K8"/>
<proteinExistence type="predicted"/>
<dbReference type="OrthoDB" id="9775557at2"/>
<feature type="signal peptide" evidence="1">
    <location>
        <begin position="1"/>
        <end position="22"/>
    </location>
</feature>
<sequence length="134" mass="15084">MKRTLVSLIMVLVLLFLTSCNTTNDIITLKDGTYILEQTGPEAAMAPISPWITISDVNISFVYDSLSSYLPVGAYTIEENVLTMMTNDGLYKYVFQIDGDKLIFLKEESSEVKLTDDRLGIKITDNAEFKLQEK</sequence>
<dbReference type="RefSeq" id="WP_090445962.1">
    <property type="nucleotide sequence ID" value="NZ_FOHU01000017.1"/>
</dbReference>
<evidence type="ECO:0000256" key="1">
    <source>
        <dbReference type="SAM" id="SignalP"/>
    </source>
</evidence>
<organism evidence="2 3">
    <name type="scientific">Natronincola peptidivorans</name>
    <dbReference type="NCBI Taxonomy" id="426128"/>
    <lineage>
        <taxon>Bacteria</taxon>
        <taxon>Bacillati</taxon>
        <taxon>Bacillota</taxon>
        <taxon>Clostridia</taxon>
        <taxon>Peptostreptococcales</taxon>
        <taxon>Natronincolaceae</taxon>
        <taxon>Natronincola</taxon>
    </lineage>
</organism>
<dbReference type="PROSITE" id="PS51257">
    <property type="entry name" value="PROKAR_LIPOPROTEIN"/>
    <property type="match status" value="1"/>
</dbReference>
<name>A0A1I0G3K8_9FIRM</name>
<dbReference type="Proteomes" id="UP000199568">
    <property type="component" value="Unassembled WGS sequence"/>
</dbReference>
<reference evidence="2 3" key="1">
    <citation type="submission" date="2016-10" db="EMBL/GenBank/DDBJ databases">
        <authorList>
            <person name="de Groot N.N."/>
        </authorList>
    </citation>
    <scope>NUCLEOTIDE SEQUENCE [LARGE SCALE GENOMIC DNA]</scope>
    <source>
        <strain evidence="2 3">DSM 18979</strain>
    </source>
</reference>
<evidence type="ECO:0008006" key="4">
    <source>
        <dbReference type="Google" id="ProtNLM"/>
    </source>
</evidence>
<evidence type="ECO:0000313" key="2">
    <source>
        <dbReference type="EMBL" id="SET64457.1"/>
    </source>
</evidence>
<gene>
    <name evidence="2" type="ORF">SAMN05660297_03026</name>
</gene>
<feature type="chain" id="PRO_5038442800" description="DUF5640 domain-containing protein" evidence="1">
    <location>
        <begin position="23"/>
        <end position="134"/>
    </location>
</feature>